<feature type="domain" description="SHSP" evidence="3">
    <location>
        <begin position="36"/>
        <end position="154"/>
    </location>
</feature>
<gene>
    <name evidence="4" type="ORF">G3N55_04165</name>
</gene>
<protein>
    <submittedName>
        <fullName evidence="4">Hsp20/alpha crystallin family protein</fullName>
    </submittedName>
</protein>
<dbReference type="Gene3D" id="2.60.40.790">
    <property type="match status" value="1"/>
</dbReference>
<accession>A0A6N9TPL7</accession>
<dbReference type="SUPFAM" id="SSF49764">
    <property type="entry name" value="HSP20-like chaperones"/>
    <property type="match status" value="1"/>
</dbReference>
<dbReference type="AlphaFoldDB" id="A0A6N9TPL7"/>
<evidence type="ECO:0000313" key="5">
    <source>
        <dbReference type="Proteomes" id="UP000469346"/>
    </source>
</evidence>
<comment type="caution">
    <text evidence="4">The sequence shown here is derived from an EMBL/GenBank/DDBJ whole genome shotgun (WGS) entry which is preliminary data.</text>
</comment>
<dbReference type="EMBL" id="JAAGRR010000031">
    <property type="protein sequence ID" value="NDY42043.1"/>
    <property type="molecule type" value="Genomic_DNA"/>
</dbReference>
<evidence type="ECO:0000313" key="4">
    <source>
        <dbReference type="EMBL" id="NDY42043.1"/>
    </source>
</evidence>
<proteinExistence type="inferred from homology"/>
<dbReference type="PANTHER" id="PTHR11527">
    <property type="entry name" value="HEAT-SHOCK PROTEIN 20 FAMILY MEMBER"/>
    <property type="match status" value="1"/>
</dbReference>
<dbReference type="InterPro" id="IPR031107">
    <property type="entry name" value="Small_HSP"/>
</dbReference>
<evidence type="ECO:0000256" key="1">
    <source>
        <dbReference type="PROSITE-ProRule" id="PRU00285"/>
    </source>
</evidence>
<name>A0A6N9TPL7_DISTH</name>
<dbReference type="RefSeq" id="WP_163298192.1">
    <property type="nucleotide sequence ID" value="NZ_JAAGRR010000031.1"/>
</dbReference>
<comment type="similarity">
    <text evidence="1 2">Belongs to the small heat shock protein (HSP20) family.</text>
</comment>
<sequence length="154" mass="17304">MLGTWLETPVWNDFARLQRELERLFDLAAPRGDIRGVVRGTFPAVNVVETQDNVLVYVFAPGIPPGEVEISLNKNLLTVAAERKTDLAGAPAEGEPQAQGYHRRERFHGRFRRIISLPEQIDPDKVEAVARDGIIQVTIGKREEAKPRKIEVKV</sequence>
<keyword evidence="5" id="KW-1185">Reference proteome</keyword>
<reference evidence="4 5" key="1">
    <citation type="submission" date="2020-02" db="EMBL/GenBank/DDBJ databases">
        <title>Comparative genomics of sulfur disproportionating microorganisms.</title>
        <authorList>
            <person name="Ward L.M."/>
            <person name="Bertran E."/>
            <person name="Johnston D.T."/>
        </authorList>
    </citation>
    <scope>NUCLEOTIDE SEQUENCE [LARGE SCALE GENOMIC DNA]</scope>
    <source>
        <strain evidence="4 5">DSM 100025</strain>
    </source>
</reference>
<evidence type="ECO:0000259" key="3">
    <source>
        <dbReference type="PROSITE" id="PS01031"/>
    </source>
</evidence>
<organism evidence="4 5">
    <name type="scientific">Dissulfurirhabdus thermomarina</name>
    <dbReference type="NCBI Taxonomy" id="1765737"/>
    <lineage>
        <taxon>Bacteria</taxon>
        <taxon>Deltaproteobacteria</taxon>
        <taxon>Dissulfurirhabdaceae</taxon>
        <taxon>Dissulfurirhabdus</taxon>
    </lineage>
</organism>
<dbReference type="PROSITE" id="PS01031">
    <property type="entry name" value="SHSP"/>
    <property type="match status" value="1"/>
</dbReference>
<dbReference type="InterPro" id="IPR002068">
    <property type="entry name" value="A-crystallin/Hsp20_dom"/>
</dbReference>
<dbReference type="Proteomes" id="UP000469346">
    <property type="component" value="Unassembled WGS sequence"/>
</dbReference>
<evidence type="ECO:0000256" key="2">
    <source>
        <dbReference type="RuleBase" id="RU003616"/>
    </source>
</evidence>
<dbReference type="Pfam" id="PF00011">
    <property type="entry name" value="HSP20"/>
    <property type="match status" value="1"/>
</dbReference>
<dbReference type="InterPro" id="IPR008978">
    <property type="entry name" value="HSP20-like_chaperone"/>
</dbReference>
<dbReference type="CDD" id="cd06464">
    <property type="entry name" value="ACD_sHsps-like"/>
    <property type="match status" value="1"/>
</dbReference>